<dbReference type="EMBL" id="SULG01000008">
    <property type="protein sequence ID" value="TLD43081.1"/>
    <property type="molecule type" value="Genomic_DNA"/>
</dbReference>
<dbReference type="AlphaFoldDB" id="A0A533QJY9"/>
<dbReference type="Gene3D" id="1.10.10.1150">
    <property type="entry name" value="Coenzyme PQQ synthesis protein D (PqqD)"/>
    <property type="match status" value="1"/>
</dbReference>
<evidence type="ECO:0000313" key="2">
    <source>
        <dbReference type="Proteomes" id="UP000319783"/>
    </source>
</evidence>
<dbReference type="InterPro" id="IPR008792">
    <property type="entry name" value="PQQD"/>
</dbReference>
<reference evidence="1 2" key="1">
    <citation type="submission" date="2019-04" db="EMBL/GenBank/DDBJ databases">
        <title>Genome of a novel bacterium Candidatus Jettenia ecosi reconstructed from metagenome of an anammox bioreactor.</title>
        <authorList>
            <person name="Mardanov A.V."/>
            <person name="Beletsky A.V."/>
            <person name="Ravin N.V."/>
            <person name="Botchkova E.A."/>
            <person name="Litti Y.V."/>
            <person name="Nozhevnikova A.N."/>
        </authorList>
    </citation>
    <scope>NUCLEOTIDE SEQUENCE [LARGE SCALE GENOMIC DNA]</scope>
    <source>
        <strain evidence="1">J2</strain>
    </source>
</reference>
<name>A0A533QJY9_9BACT</name>
<dbReference type="Pfam" id="PF05402">
    <property type="entry name" value="PqqD"/>
    <property type="match status" value="1"/>
</dbReference>
<sequence length="92" mass="10805">MIVKSKFPCRDEQCMWRVVENEAIIFSEEGQWLHQLNDMGTEIWSMCDGTLNFAEITEKICDKFDVEREVAEKDLQSFIDELSKKALITLKE</sequence>
<evidence type="ECO:0000313" key="1">
    <source>
        <dbReference type="EMBL" id="TLD43081.1"/>
    </source>
</evidence>
<gene>
    <name evidence="1" type="ORF">JETT_0651</name>
</gene>
<accession>A0A533QJY9</accession>
<organism evidence="1 2">
    <name type="scientific">Candidatus Jettenia ecosi</name>
    <dbReference type="NCBI Taxonomy" id="2494326"/>
    <lineage>
        <taxon>Bacteria</taxon>
        <taxon>Pseudomonadati</taxon>
        <taxon>Planctomycetota</taxon>
        <taxon>Candidatus Brocadiia</taxon>
        <taxon>Candidatus Brocadiales</taxon>
        <taxon>Candidatus Brocadiaceae</taxon>
        <taxon>Candidatus Jettenia</taxon>
    </lineage>
</organism>
<comment type="caution">
    <text evidence="1">The sequence shown here is derived from an EMBL/GenBank/DDBJ whole genome shotgun (WGS) entry which is preliminary data.</text>
</comment>
<proteinExistence type="predicted"/>
<protein>
    <recommendedName>
        <fullName evidence="3">Coenzyme PQQ synthesis protein D (PqqD)</fullName>
    </recommendedName>
</protein>
<evidence type="ECO:0008006" key="3">
    <source>
        <dbReference type="Google" id="ProtNLM"/>
    </source>
</evidence>
<dbReference type="InterPro" id="IPR041881">
    <property type="entry name" value="PqqD_sf"/>
</dbReference>
<dbReference type="Proteomes" id="UP000319783">
    <property type="component" value="Unassembled WGS sequence"/>
</dbReference>